<dbReference type="EMBL" id="SFCI01002534">
    <property type="protein sequence ID" value="TFY73796.1"/>
    <property type="molecule type" value="Genomic_DNA"/>
</dbReference>
<reference evidence="1 2" key="1">
    <citation type="submission" date="2019-02" db="EMBL/GenBank/DDBJ databases">
        <title>Genome sequencing of the rare red list fungi Hericium alpestre (H. flagellum).</title>
        <authorList>
            <person name="Buettner E."/>
            <person name="Kellner H."/>
        </authorList>
    </citation>
    <scope>NUCLEOTIDE SEQUENCE [LARGE SCALE GENOMIC DNA]</scope>
    <source>
        <strain evidence="1 2">DSM 108284</strain>
    </source>
</reference>
<accession>A0A4Y9ZGA6</accession>
<evidence type="ECO:0000313" key="2">
    <source>
        <dbReference type="Proteomes" id="UP000298061"/>
    </source>
</evidence>
<evidence type="ECO:0000313" key="1">
    <source>
        <dbReference type="EMBL" id="TFY73796.1"/>
    </source>
</evidence>
<organism evidence="1 2">
    <name type="scientific">Hericium alpestre</name>
    <dbReference type="NCBI Taxonomy" id="135208"/>
    <lineage>
        <taxon>Eukaryota</taxon>
        <taxon>Fungi</taxon>
        <taxon>Dikarya</taxon>
        <taxon>Basidiomycota</taxon>
        <taxon>Agaricomycotina</taxon>
        <taxon>Agaricomycetes</taxon>
        <taxon>Russulales</taxon>
        <taxon>Hericiaceae</taxon>
        <taxon>Hericium</taxon>
    </lineage>
</organism>
<protein>
    <submittedName>
        <fullName evidence="1">Uncharacterized protein</fullName>
    </submittedName>
</protein>
<feature type="non-terminal residue" evidence="1">
    <location>
        <position position="120"/>
    </location>
</feature>
<dbReference type="AlphaFoldDB" id="A0A4Y9ZGA6"/>
<proteinExistence type="predicted"/>
<name>A0A4Y9ZGA6_9AGAM</name>
<gene>
    <name evidence="1" type="ORF">EWM64_g10216</name>
</gene>
<sequence length="120" mass="12866">MTGSVSQHSVSQPNGVSIFLSLRAISTSCAGHAEIVFATGALNCSVAFSGASERENPLVEKSVQLLLVRVDPAEPHLLKLAPLQIRQAPEPLLVCRGGAQPEVVVLVRYITRRRARRRGG</sequence>
<dbReference type="Proteomes" id="UP000298061">
    <property type="component" value="Unassembled WGS sequence"/>
</dbReference>
<keyword evidence="2" id="KW-1185">Reference proteome</keyword>
<comment type="caution">
    <text evidence="1">The sequence shown here is derived from an EMBL/GenBank/DDBJ whole genome shotgun (WGS) entry which is preliminary data.</text>
</comment>